<keyword evidence="8 10" id="KW-0131">Cell cycle</keyword>
<evidence type="ECO:0000256" key="7">
    <source>
        <dbReference type="ARBA" id="ARBA00022984"/>
    </source>
</evidence>
<feature type="domain" description="Mur ligase N-terminal catalytic" evidence="12">
    <location>
        <begin position="34"/>
        <end position="80"/>
    </location>
</feature>
<dbReference type="Pfam" id="PF08245">
    <property type="entry name" value="Mur_ligase_M"/>
    <property type="match status" value="1"/>
</dbReference>
<keyword evidence="7 10" id="KW-0573">Peptidoglycan synthesis</keyword>
<protein>
    <recommendedName>
        <fullName evidence="10 11">UDP-N-acetylmuramoyl-tripeptide--D-alanyl-D-alanine ligase</fullName>
        <ecNumber evidence="10 11">6.3.2.10</ecNumber>
    </recommendedName>
    <alternativeName>
        <fullName evidence="10">D-alanyl-D-alanine-adding enzyme</fullName>
    </alternativeName>
</protein>
<dbReference type="Proteomes" id="UP001499990">
    <property type="component" value="Unassembled WGS sequence"/>
</dbReference>
<dbReference type="SUPFAM" id="SSF53244">
    <property type="entry name" value="MurD-like peptide ligases, peptide-binding domain"/>
    <property type="match status" value="1"/>
</dbReference>
<dbReference type="SUPFAM" id="SSF63418">
    <property type="entry name" value="MurE/MurF N-terminal domain"/>
    <property type="match status" value="1"/>
</dbReference>
<comment type="pathway">
    <text evidence="10 11">Cell wall biogenesis; peptidoglycan biosynthesis.</text>
</comment>
<keyword evidence="1 10" id="KW-0963">Cytoplasm</keyword>
<evidence type="ECO:0000256" key="3">
    <source>
        <dbReference type="ARBA" id="ARBA00022618"/>
    </source>
</evidence>
<evidence type="ECO:0000256" key="10">
    <source>
        <dbReference type="HAMAP-Rule" id="MF_02019"/>
    </source>
</evidence>
<evidence type="ECO:0000256" key="8">
    <source>
        <dbReference type="ARBA" id="ARBA00023306"/>
    </source>
</evidence>
<gene>
    <name evidence="10" type="primary">murF</name>
    <name evidence="15" type="ORF">GCM10020367_20940</name>
</gene>
<dbReference type="HAMAP" id="MF_02019">
    <property type="entry name" value="MurF"/>
    <property type="match status" value="1"/>
</dbReference>
<comment type="similarity">
    <text evidence="10">Belongs to the MurCDEF family. MurF subfamily.</text>
</comment>
<organism evidence="15 16">
    <name type="scientific">Streptomyces sannanensis</name>
    <dbReference type="NCBI Taxonomy" id="285536"/>
    <lineage>
        <taxon>Bacteria</taxon>
        <taxon>Bacillati</taxon>
        <taxon>Actinomycetota</taxon>
        <taxon>Actinomycetes</taxon>
        <taxon>Kitasatosporales</taxon>
        <taxon>Streptomycetaceae</taxon>
        <taxon>Streptomyces</taxon>
    </lineage>
</organism>
<dbReference type="PANTHER" id="PTHR43024">
    <property type="entry name" value="UDP-N-ACETYLMURAMOYL-TRIPEPTIDE--D-ALANYL-D-ALANINE LIGASE"/>
    <property type="match status" value="1"/>
</dbReference>
<evidence type="ECO:0000259" key="13">
    <source>
        <dbReference type="Pfam" id="PF02875"/>
    </source>
</evidence>
<keyword evidence="2 10" id="KW-0436">Ligase</keyword>
<comment type="function">
    <text evidence="10 11">Involved in cell wall formation. Catalyzes the final step in the synthesis of UDP-N-acetylmuramoyl-pentapeptide, the precursor of murein.</text>
</comment>
<feature type="domain" description="Mur ligase central" evidence="14">
    <location>
        <begin position="109"/>
        <end position="297"/>
    </location>
</feature>
<dbReference type="InterPro" id="IPR005863">
    <property type="entry name" value="UDP-N-AcMur_synth"/>
</dbReference>
<accession>A0ABP6S914</accession>
<evidence type="ECO:0000259" key="12">
    <source>
        <dbReference type="Pfam" id="PF01225"/>
    </source>
</evidence>
<dbReference type="Gene3D" id="3.40.1190.10">
    <property type="entry name" value="Mur-like, catalytic domain"/>
    <property type="match status" value="1"/>
</dbReference>
<evidence type="ECO:0000313" key="15">
    <source>
        <dbReference type="EMBL" id="GAA3371208.1"/>
    </source>
</evidence>
<comment type="subcellular location">
    <subcellularLocation>
        <location evidence="10 11">Cytoplasm</location>
    </subcellularLocation>
</comment>
<evidence type="ECO:0000259" key="14">
    <source>
        <dbReference type="Pfam" id="PF08245"/>
    </source>
</evidence>
<dbReference type="InterPro" id="IPR004101">
    <property type="entry name" value="Mur_ligase_C"/>
</dbReference>
<dbReference type="Pfam" id="PF01225">
    <property type="entry name" value="Mur_ligase"/>
    <property type="match status" value="1"/>
</dbReference>
<dbReference type="Pfam" id="PF02875">
    <property type="entry name" value="Mur_ligase_C"/>
    <property type="match status" value="1"/>
</dbReference>
<comment type="caution">
    <text evidence="15">The sequence shown here is derived from an EMBL/GenBank/DDBJ whole genome shotgun (WGS) entry which is preliminary data.</text>
</comment>
<evidence type="ECO:0000256" key="11">
    <source>
        <dbReference type="RuleBase" id="RU004136"/>
    </source>
</evidence>
<reference evidence="16" key="1">
    <citation type="journal article" date="2019" name="Int. J. Syst. Evol. Microbiol.">
        <title>The Global Catalogue of Microorganisms (GCM) 10K type strain sequencing project: providing services to taxonomists for standard genome sequencing and annotation.</title>
        <authorList>
            <consortium name="The Broad Institute Genomics Platform"/>
            <consortium name="The Broad Institute Genome Sequencing Center for Infectious Disease"/>
            <person name="Wu L."/>
            <person name="Ma J."/>
        </authorList>
    </citation>
    <scope>NUCLEOTIDE SEQUENCE [LARGE SCALE GENOMIC DNA]</scope>
    <source>
        <strain evidence="16">JCM 9651</strain>
    </source>
</reference>
<dbReference type="RefSeq" id="WP_345036012.1">
    <property type="nucleotide sequence ID" value="NZ_BAAAYL010000001.1"/>
</dbReference>
<keyword evidence="16" id="KW-1185">Reference proteome</keyword>
<evidence type="ECO:0000256" key="9">
    <source>
        <dbReference type="ARBA" id="ARBA00023316"/>
    </source>
</evidence>
<evidence type="ECO:0000313" key="16">
    <source>
        <dbReference type="Proteomes" id="UP001499990"/>
    </source>
</evidence>
<dbReference type="InterPro" id="IPR013221">
    <property type="entry name" value="Mur_ligase_cen"/>
</dbReference>
<keyword evidence="5 10" id="KW-0067">ATP-binding</keyword>
<feature type="domain" description="Mur ligase C-terminal" evidence="13">
    <location>
        <begin position="320"/>
        <end position="448"/>
    </location>
</feature>
<keyword evidence="4 10" id="KW-0547">Nucleotide-binding</keyword>
<feature type="binding site" evidence="10">
    <location>
        <begin position="110"/>
        <end position="116"/>
    </location>
    <ligand>
        <name>ATP</name>
        <dbReference type="ChEBI" id="CHEBI:30616"/>
    </ligand>
</feature>
<dbReference type="EMBL" id="BAAAYL010000001">
    <property type="protein sequence ID" value="GAA3371208.1"/>
    <property type="molecule type" value="Genomic_DNA"/>
</dbReference>
<dbReference type="InterPro" id="IPR036565">
    <property type="entry name" value="Mur-like_cat_sf"/>
</dbReference>
<dbReference type="EC" id="6.3.2.10" evidence="10 11"/>
<evidence type="ECO:0000256" key="4">
    <source>
        <dbReference type="ARBA" id="ARBA00022741"/>
    </source>
</evidence>
<evidence type="ECO:0000256" key="6">
    <source>
        <dbReference type="ARBA" id="ARBA00022960"/>
    </source>
</evidence>
<keyword evidence="3 10" id="KW-0132">Cell division</keyword>
<comment type="catalytic activity">
    <reaction evidence="10 11">
        <text>D-alanyl-D-alanine + UDP-N-acetyl-alpha-D-muramoyl-L-alanyl-gamma-D-glutamyl-meso-2,6-diaminopimelate + ATP = UDP-N-acetyl-alpha-D-muramoyl-L-alanyl-gamma-D-glutamyl-meso-2,6-diaminopimeloyl-D-alanyl-D-alanine + ADP + phosphate + H(+)</text>
        <dbReference type="Rhea" id="RHEA:28374"/>
        <dbReference type="ChEBI" id="CHEBI:15378"/>
        <dbReference type="ChEBI" id="CHEBI:30616"/>
        <dbReference type="ChEBI" id="CHEBI:43474"/>
        <dbReference type="ChEBI" id="CHEBI:57822"/>
        <dbReference type="ChEBI" id="CHEBI:61386"/>
        <dbReference type="ChEBI" id="CHEBI:83905"/>
        <dbReference type="ChEBI" id="CHEBI:456216"/>
        <dbReference type="EC" id="6.3.2.10"/>
    </reaction>
</comment>
<keyword evidence="6 10" id="KW-0133">Cell shape</keyword>
<dbReference type="SUPFAM" id="SSF53623">
    <property type="entry name" value="MurD-like peptide ligases, catalytic domain"/>
    <property type="match status" value="1"/>
</dbReference>
<evidence type="ECO:0000256" key="2">
    <source>
        <dbReference type="ARBA" id="ARBA00022598"/>
    </source>
</evidence>
<dbReference type="NCBIfam" id="TIGR01143">
    <property type="entry name" value="murF"/>
    <property type="match status" value="1"/>
</dbReference>
<name>A0ABP6S914_9ACTN</name>
<dbReference type="InterPro" id="IPR035911">
    <property type="entry name" value="MurE/MurF_N"/>
</dbReference>
<dbReference type="PANTHER" id="PTHR43024:SF1">
    <property type="entry name" value="UDP-N-ACETYLMURAMOYL-TRIPEPTIDE--D-ALANYL-D-ALANINE LIGASE"/>
    <property type="match status" value="1"/>
</dbReference>
<dbReference type="InterPro" id="IPR051046">
    <property type="entry name" value="MurCDEF_CellWall_CoF430Synth"/>
</dbReference>
<dbReference type="GO" id="GO:0016874">
    <property type="term" value="F:ligase activity"/>
    <property type="evidence" value="ECO:0007669"/>
    <property type="project" value="UniProtKB-KW"/>
</dbReference>
<evidence type="ECO:0000256" key="1">
    <source>
        <dbReference type="ARBA" id="ARBA00022490"/>
    </source>
</evidence>
<dbReference type="InterPro" id="IPR036615">
    <property type="entry name" value="Mur_ligase_C_dom_sf"/>
</dbReference>
<keyword evidence="9 10" id="KW-0961">Cell wall biogenesis/degradation</keyword>
<dbReference type="InterPro" id="IPR000713">
    <property type="entry name" value="Mur_ligase_N"/>
</dbReference>
<proteinExistence type="inferred from homology"/>
<dbReference type="Gene3D" id="3.40.1390.10">
    <property type="entry name" value="MurE/MurF, N-terminal domain"/>
    <property type="match status" value="1"/>
</dbReference>
<sequence>MITLTLTEIAQATGGTLHDAPDPLVRVTGQSASDSRNVDPGGMFVAVSGARVDGHDFVPQAITAGAVCVLASRPVGVPAVVVPDVTAALGRLAQHVLTRTANAQVVALTGSAGKTTTKDLLAQVLSRHGETVATPGSFNTEIGLPLTVLRASESTRYLILEMGARHQGDIAYLTSLTPPSLGIVLNIGSAHVGEFGSRRAIADAKSELVQALPPVAEGGVAVLNADDDLVAAMAHRTVAAVVTYGTGGSADIRATDIRITAGRATFVLHTPQGSASVALRLLGAHQVHNALAVAAAAHSLGMATAQIAEALSAADPVSAGRLQVLERADGVTIINDAFNANVESMRAGLHSLKSLAQGRRKVAVLGEMKELGDASRAAHAEIGRLVGELGIDVLVTVGTTSEAMALSDAARLSSSPPQIESAADPDGLLPVLHGLLKSGDVVLVKASRSVGLEHFADVLQADMTAA</sequence>
<evidence type="ECO:0000256" key="5">
    <source>
        <dbReference type="ARBA" id="ARBA00022840"/>
    </source>
</evidence>
<dbReference type="Gene3D" id="3.90.190.20">
    <property type="entry name" value="Mur ligase, C-terminal domain"/>
    <property type="match status" value="1"/>
</dbReference>